<dbReference type="PRINTS" id="PR00173">
    <property type="entry name" value="EDTRNSPORT"/>
</dbReference>
<evidence type="ECO:0000256" key="2">
    <source>
        <dbReference type="ARBA" id="ARBA00022475"/>
    </source>
</evidence>
<feature type="transmembrane region" description="Helical" evidence="7">
    <location>
        <begin position="46"/>
        <end position="73"/>
    </location>
</feature>
<name>A0A212JMP0_9DELT</name>
<feature type="transmembrane region" description="Helical" evidence="7">
    <location>
        <begin position="93"/>
        <end position="117"/>
    </location>
</feature>
<keyword evidence="5 7" id="KW-1133">Transmembrane helix</keyword>
<proteinExistence type="predicted"/>
<dbReference type="PIRSF" id="PIRSF006066">
    <property type="entry name" value="HI0050"/>
    <property type="match status" value="1"/>
</dbReference>
<evidence type="ECO:0000256" key="5">
    <source>
        <dbReference type="ARBA" id="ARBA00022989"/>
    </source>
</evidence>
<feature type="transmembrane region" description="Helical" evidence="7">
    <location>
        <begin position="264"/>
        <end position="293"/>
    </location>
</feature>
<feature type="domain" description="TRAP C4-dicarboxylate transport system permease DctM subunit" evidence="8">
    <location>
        <begin position="7"/>
        <end position="416"/>
    </location>
</feature>
<organism evidence="9">
    <name type="scientific">uncultured delta proteobacterium</name>
    <dbReference type="NCBI Taxonomy" id="34034"/>
    <lineage>
        <taxon>Bacteria</taxon>
        <taxon>Deltaproteobacteria</taxon>
        <taxon>environmental samples</taxon>
    </lineage>
</organism>
<dbReference type="PANTHER" id="PTHR33362">
    <property type="entry name" value="SIALIC ACID TRAP TRANSPORTER PERMEASE PROTEIN SIAT-RELATED"/>
    <property type="match status" value="1"/>
</dbReference>
<feature type="transmembrane region" description="Helical" evidence="7">
    <location>
        <begin position="210"/>
        <end position="235"/>
    </location>
</feature>
<dbReference type="InterPro" id="IPR010656">
    <property type="entry name" value="DctM"/>
</dbReference>
<sequence length="426" mass="44632">MSITLMLLLFVVLLFLGLPVGFTIGITSLLAIVIMDFDVSLITQRVFVGLDSFPMMALPMFILAGNLMSGGGITDRLWIFAKSALGFIRGASGYVSVVTSMLFAAMSGSALATVGGLGKLQIDGMVEDGFKTEEASAITAAASTIGPIIPPSIVFVLYGVLAGVSIGRLFMAGMVPGILMGLAIMGYIAVRVNRNKVKYVKRPMCNSRELASAFITAIPPLMTPVIILGGILAGLFTPTEAAAVSSAYALGLGIIYREFTLKSLYAIILGTAKTSAAIMLIIGFANGFSWLLTVLGASEVFYDFITGYGDSKIMILLLVNLALLVVGCFIETNSAVILLTPVLAPALVAIGLDAVHIGIILSINLLIGILTPPMGMALYIVQRIGGAPFNKIVGAVMPLIFCLLLVQLVVTFIPALSLALPKLIMG</sequence>
<dbReference type="PANTHER" id="PTHR33362:SF3">
    <property type="entry name" value="SIALIC ACID TRAP TRANSPORTER PERMEASE PROTEIN SIAT"/>
    <property type="match status" value="1"/>
</dbReference>
<evidence type="ECO:0000256" key="1">
    <source>
        <dbReference type="ARBA" id="ARBA00004429"/>
    </source>
</evidence>
<dbReference type="EMBL" id="FLUQ01000001">
    <property type="protein sequence ID" value="SBW00575.1"/>
    <property type="molecule type" value="Genomic_DNA"/>
</dbReference>
<feature type="transmembrane region" description="Helical" evidence="7">
    <location>
        <begin position="358"/>
        <end position="381"/>
    </location>
</feature>
<dbReference type="GO" id="GO:0022857">
    <property type="term" value="F:transmembrane transporter activity"/>
    <property type="evidence" value="ECO:0007669"/>
    <property type="project" value="TreeGrafter"/>
</dbReference>
<dbReference type="Pfam" id="PF06808">
    <property type="entry name" value="DctM"/>
    <property type="match status" value="1"/>
</dbReference>
<keyword evidence="3" id="KW-0997">Cell inner membrane</keyword>
<accession>A0A212JMP0</accession>
<dbReference type="NCBIfam" id="TIGR00786">
    <property type="entry name" value="dctM"/>
    <property type="match status" value="1"/>
</dbReference>
<evidence type="ECO:0000259" key="8">
    <source>
        <dbReference type="Pfam" id="PF06808"/>
    </source>
</evidence>
<protein>
    <submittedName>
        <fullName evidence="9">TRAP dicarboxylate transporter subunit DctM</fullName>
    </submittedName>
</protein>
<reference evidence="9" key="1">
    <citation type="submission" date="2016-04" db="EMBL/GenBank/DDBJ databases">
        <authorList>
            <person name="Evans L.H."/>
            <person name="Alamgir A."/>
            <person name="Owens N."/>
            <person name="Weber N.D."/>
            <person name="Virtaneva K."/>
            <person name="Barbian K."/>
            <person name="Babar A."/>
            <person name="Rosenke K."/>
        </authorList>
    </citation>
    <scope>NUCLEOTIDE SEQUENCE</scope>
    <source>
        <strain evidence="9">86</strain>
    </source>
</reference>
<feature type="transmembrane region" description="Helical" evidence="7">
    <location>
        <begin position="6"/>
        <end position="34"/>
    </location>
</feature>
<dbReference type="AlphaFoldDB" id="A0A212JMP0"/>
<evidence type="ECO:0000256" key="3">
    <source>
        <dbReference type="ARBA" id="ARBA00022519"/>
    </source>
</evidence>
<feature type="transmembrane region" description="Helical" evidence="7">
    <location>
        <begin position="166"/>
        <end position="190"/>
    </location>
</feature>
<keyword evidence="4 7" id="KW-0812">Transmembrane</keyword>
<keyword evidence="6 7" id="KW-0472">Membrane</keyword>
<dbReference type="GO" id="GO:0005886">
    <property type="term" value="C:plasma membrane"/>
    <property type="evidence" value="ECO:0007669"/>
    <property type="project" value="UniProtKB-SubCell"/>
</dbReference>
<keyword evidence="2" id="KW-1003">Cell membrane</keyword>
<evidence type="ECO:0000256" key="6">
    <source>
        <dbReference type="ARBA" id="ARBA00023136"/>
    </source>
</evidence>
<dbReference type="InterPro" id="IPR004681">
    <property type="entry name" value="TRAP_DctM"/>
</dbReference>
<feature type="transmembrane region" description="Helical" evidence="7">
    <location>
        <begin position="335"/>
        <end position="352"/>
    </location>
</feature>
<feature type="transmembrane region" description="Helical" evidence="7">
    <location>
        <begin position="313"/>
        <end position="330"/>
    </location>
</feature>
<evidence type="ECO:0000256" key="7">
    <source>
        <dbReference type="SAM" id="Phobius"/>
    </source>
</evidence>
<gene>
    <name evidence="9" type="ORF">KL86DPRO_11808</name>
</gene>
<feature type="transmembrane region" description="Helical" evidence="7">
    <location>
        <begin position="393"/>
        <end position="420"/>
    </location>
</feature>
<comment type="subcellular location">
    <subcellularLocation>
        <location evidence="1">Cell inner membrane</location>
        <topology evidence="1">Multi-pass membrane protein</topology>
    </subcellularLocation>
</comment>
<evidence type="ECO:0000256" key="4">
    <source>
        <dbReference type="ARBA" id="ARBA00022692"/>
    </source>
</evidence>
<evidence type="ECO:0000313" key="9">
    <source>
        <dbReference type="EMBL" id="SBW00575.1"/>
    </source>
</evidence>